<dbReference type="InterPro" id="IPR058163">
    <property type="entry name" value="LysR-type_TF_proteobact-type"/>
</dbReference>
<protein>
    <submittedName>
        <fullName evidence="3">DNA-binding transcriptional LysR family regulator</fullName>
    </submittedName>
</protein>
<dbReference type="SUPFAM" id="SSF53850">
    <property type="entry name" value="Periplasmic binding protein-like II"/>
    <property type="match status" value="1"/>
</dbReference>
<gene>
    <name evidence="3" type="ORF">QE408_001983</name>
</gene>
<dbReference type="GO" id="GO:0003677">
    <property type="term" value="F:DNA binding"/>
    <property type="evidence" value="ECO:0007669"/>
    <property type="project" value="UniProtKB-KW"/>
</dbReference>
<keyword evidence="4" id="KW-1185">Reference proteome</keyword>
<comment type="caution">
    <text evidence="3">The sequence shown here is derived from an EMBL/GenBank/DDBJ whole genome shotgun (WGS) entry which is preliminary data.</text>
</comment>
<dbReference type="Pfam" id="PF03466">
    <property type="entry name" value="LysR_substrate"/>
    <property type="match status" value="1"/>
</dbReference>
<evidence type="ECO:0000256" key="1">
    <source>
        <dbReference type="ARBA" id="ARBA00009437"/>
    </source>
</evidence>
<sequence>MASFGANWLLPRLPRFSALYPDIDIELETDSRILDLKYEPVDIAIRHGLGNYPGLISTPLIAPELIVVSSPQLLCNKAPIETPADCLAFPLLHDFDRADWRLWFEAHGVSITSRLSGPSFSEDHLMVRAAVAGQGLALIRDTYAEDDLRSGRLVRVISTPWPTAFAYYIVSTAEALQRPPVMHFREWLISEAHRS</sequence>
<comment type="similarity">
    <text evidence="1">Belongs to the LysR transcriptional regulatory family.</text>
</comment>
<dbReference type="RefSeq" id="WP_306930634.1">
    <property type="nucleotide sequence ID" value="NZ_JAUTBL010000002.1"/>
</dbReference>
<dbReference type="InterPro" id="IPR005119">
    <property type="entry name" value="LysR_subst-bd"/>
</dbReference>
<reference evidence="3 4" key="1">
    <citation type="submission" date="2023-07" db="EMBL/GenBank/DDBJ databases">
        <title>Functional and genomic diversity of the sorghum phyllosphere microbiome.</title>
        <authorList>
            <person name="Shade A."/>
        </authorList>
    </citation>
    <scope>NUCLEOTIDE SEQUENCE [LARGE SCALE GENOMIC DNA]</scope>
    <source>
        <strain evidence="3 4">SORGH_AS_1126</strain>
    </source>
</reference>
<dbReference type="PANTHER" id="PTHR30537">
    <property type="entry name" value="HTH-TYPE TRANSCRIPTIONAL REGULATOR"/>
    <property type="match status" value="1"/>
</dbReference>
<evidence type="ECO:0000259" key="2">
    <source>
        <dbReference type="Pfam" id="PF03466"/>
    </source>
</evidence>
<keyword evidence="3" id="KW-0238">DNA-binding</keyword>
<evidence type="ECO:0000313" key="4">
    <source>
        <dbReference type="Proteomes" id="UP001224781"/>
    </source>
</evidence>
<evidence type="ECO:0000313" key="3">
    <source>
        <dbReference type="EMBL" id="MDQ1184840.1"/>
    </source>
</evidence>
<dbReference type="Gene3D" id="3.40.190.10">
    <property type="entry name" value="Periplasmic binding protein-like II"/>
    <property type="match status" value="2"/>
</dbReference>
<dbReference type="PANTHER" id="PTHR30537:SF26">
    <property type="entry name" value="GLYCINE CLEAVAGE SYSTEM TRANSCRIPTIONAL ACTIVATOR"/>
    <property type="match status" value="1"/>
</dbReference>
<dbReference type="Proteomes" id="UP001224781">
    <property type="component" value="Unassembled WGS sequence"/>
</dbReference>
<proteinExistence type="inferred from homology"/>
<dbReference type="CDD" id="cd08432">
    <property type="entry name" value="PBP2_GcdR_TrpI_HvrB_AmpR_like"/>
    <property type="match status" value="1"/>
</dbReference>
<dbReference type="EMBL" id="JAUTBL010000002">
    <property type="protein sequence ID" value="MDQ1184840.1"/>
    <property type="molecule type" value="Genomic_DNA"/>
</dbReference>
<accession>A0ABU0UIT4</accession>
<organism evidence="3 4">
    <name type="scientific">Agrobacterium larrymoorei</name>
    <dbReference type="NCBI Taxonomy" id="160699"/>
    <lineage>
        <taxon>Bacteria</taxon>
        <taxon>Pseudomonadati</taxon>
        <taxon>Pseudomonadota</taxon>
        <taxon>Alphaproteobacteria</taxon>
        <taxon>Hyphomicrobiales</taxon>
        <taxon>Rhizobiaceae</taxon>
        <taxon>Rhizobium/Agrobacterium group</taxon>
        <taxon>Agrobacterium</taxon>
    </lineage>
</organism>
<name>A0ABU0UIT4_9HYPH</name>
<feature type="domain" description="LysR substrate-binding" evidence="2">
    <location>
        <begin position="2"/>
        <end position="190"/>
    </location>
</feature>